<protein>
    <recommendedName>
        <fullName evidence="4">DUF4352 domain-containing protein</fullName>
    </recommendedName>
</protein>
<name>A0A9W6NKZ7_9ACTN</name>
<evidence type="ECO:0000256" key="1">
    <source>
        <dbReference type="SAM" id="Phobius"/>
    </source>
</evidence>
<sequence>MIWGAVAYLVTTLGTLLTDYLTRLHISPLLGSVLATAVGLVLVVVGVLIDAAKEGEAQGAPATAGYPQPYYEPYRPYQSGKRGGDAQTYQGGTYLPATRPARRSAASVAGVLALVLLFCGGGGFAIAYGAQSLGQRAIGWLDEQAKPGWEKKTEDPGRERLARAASRTEGALSVTVTSVRVNTEVTMVTITAKNSGTDSLNLPVFNNAQLGAAGASTLDADPAAGSFSGTVAAKGQATGTIVFDGAIPAGTTRATLSFAHVQGSLKGPDSISVDIALTAS</sequence>
<feature type="transmembrane region" description="Helical" evidence="1">
    <location>
        <begin position="28"/>
        <end position="49"/>
    </location>
</feature>
<dbReference type="AlphaFoldDB" id="A0A9W6NKZ7"/>
<keyword evidence="3" id="KW-1185">Reference proteome</keyword>
<reference evidence="2" key="1">
    <citation type="journal article" date="2014" name="Int. J. Syst. Evol. Microbiol.">
        <title>Complete genome sequence of Corynebacterium casei LMG S-19264T (=DSM 44701T), isolated from a smear-ripened cheese.</title>
        <authorList>
            <consortium name="US DOE Joint Genome Institute (JGI-PGF)"/>
            <person name="Walter F."/>
            <person name="Albersmeier A."/>
            <person name="Kalinowski J."/>
            <person name="Ruckert C."/>
        </authorList>
    </citation>
    <scope>NUCLEOTIDE SEQUENCE</scope>
    <source>
        <strain evidence="2">VKM Ac-1321</strain>
    </source>
</reference>
<keyword evidence="1" id="KW-0472">Membrane</keyword>
<reference evidence="2" key="2">
    <citation type="submission" date="2023-01" db="EMBL/GenBank/DDBJ databases">
        <authorList>
            <person name="Sun Q."/>
            <person name="Evtushenko L."/>
        </authorList>
    </citation>
    <scope>NUCLEOTIDE SEQUENCE</scope>
    <source>
        <strain evidence="2">VKM Ac-1321</strain>
    </source>
</reference>
<gene>
    <name evidence="2" type="ORF">GCM10017581_023390</name>
</gene>
<keyword evidence="1" id="KW-1133">Transmembrane helix</keyword>
<proteinExistence type="predicted"/>
<dbReference type="EMBL" id="BSFP01000009">
    <property type="protein sequence ID" value="GLL00598.1"/>
    <property type="molecule type" value="Genomic_DNA"/>
</dbReference>
<comment type="caution">
    <text evidence="2">The sequence shown here is derived from an EMBL/GenBank/DDBJ whole genome shotgun (WGS) entry which is preliminary data.</text>
</comment>
<evidence type="ECO:0008006" key="4">
    <source>
        <dbReference type="Google" id="ProtNLM"/>
    </source>
</evidence>
<keyword evidence="1" id="KW-0812">Transmembrane</keyword>
<evidence type="ECO:0000313" key="2">
    <source>
        <dbReference type="EMBL" id="GLL00598.1"/>
    </source>
</evidence>
<evidence type="ECO:0000313" key="3">
    <source>
        <dbReference type="Proteomes" id="UP001143480"/>
    </source>
</evidence>
<accession>A0A9W6NKZ7</accession>
<dbReference type="Proteomes" id="UP001143480">
    <property type="component" value="Unassembled WGS sequence"/>
</dbReference>
<feature type="transmembrane region" description="Helical" evidence="1">
    <location>
        <begin position="105"/>
        <end position="128"/>
    </location>
</feature>
<organism evidence="2 3">
    <name type="scientific">Dactylosporangium matsuzakiense</name>
    <dbReference type="NCBI Taxonomy" id="53360"/>
    <lineage>
        <taxon>Bacteria</taxon>
        <taxon>Bacillati</taxon>
        <taxon>Actinomycetota</taxon>
        <taxon>Actinomycetes</taxon>
        <taxon>Micromonosporales</taxon>
        <taxon>Micromonosporaceae</taxon>
        <taxon>Dactylosporangium</taxon>
    </lineage>
</organism>